<gene>
    <name evidence="2" type="ORF">FHU29_004652</name>
</gene>
<evidence type="ECO:0000313" key="2">
    <source>
        <dbReference type="EMBL" id="MBB3040157.1"/>
    </source>
</evidence>
<dbReference type="Proteomes" id="UP000567922">
    <property type="component" value="Unassembled WGS sequence"/>
</dbReference>
<evidence type="ECO:0000313" key="3">
    <source>
        <dbReference type="Proteomes" id="UP000567922"/>
    </source>
</evidence>
<dbReference type="Gene3D" id="3.40.50.1820">
    <property type="entry name" value="alpha/beta hydrolase"/>
    <property type="match status" value="1"/>
</dbReference>
<accession>A0A839RV18</accession>
<dbReference type="InterPro" id="IPR029058">
    <property type="entry name" value="AB_hydrolase_fold"/>
</dbReference>
<name>A0A839RV18_9ACTN</name>
<dbReference type="OrthoDB" id="3661975at2"/>
<dbReference type="RefSeq" id="WP_064442671.1">
    <property type="nucleotide sequence ID" value="NZ_BDDI01000034.1"/>
</dbReference>
<dbReference type="InterPro" id="IPR000675">
    <property type="entry name" value="Cutinase/axe"/>
</dbReference>
<dbReference type="AlphaFoldDB" id="A0A839RV18"/>
<protein>
    <submittedName>
        <fullName evidence="2">Thioesterase domain-containing protein</fullName>
    </submittedName>
</protein>
<sequence length="194" mass="21240">MTAPMVFVCEGTGMSFAEHSPLRAILHESGLPSKVVEYPSVFFPFPYDAMVRRGVEMTVAAVRGFVTENPGRAVRLIGYSLGARIAGDALVTLAREVDDIAGVLISDPRQPGTGMEVRRHGWRLPGITMIGERDPIDCRVLRVAAAGDPICSNAGLLGYFLHHSNYHRMLYGGQRLFAWIAQRLAHPPNQTVIV</sequence>
<reference evidence="2 3" key="1">
    <citation type="submission" date="2020-08" db="EMBL/GenBank/DDBJ databases">
        <title>Sequencing the genomes of 1000 actinobacteria strains.</title>
        <authorList>
            <person name="Klenk H.-P."/>
        </authorList>
    </citation>
    <scope>NUCLEOTIDE SEQUENCE [LARGE SCALE GENOMIC DNA]</scope>
    <source>
        <strain evidence="2 3">DSM 45258</strain>
    </source>
</reference>
<dbReference type="EMBL" id="JACHWS010000008">
    <property type="protein sequence ID" value="MBB3040157.1"/>
    <property type="molecule type" value="Genomic_DNA"/>
</dbReference>
<keyword evidence="3" id="KW-1185">Reference proteome</keyword>
<comment type="caution">
    <text evidence="2">The sequence shown here is derived from an EMBL/GenBank/DDBJ whole genome shotgun (WGS) entry which is preliminary data.</text>
</comment>
<proteinExistence type="predicted"/>
<dbReference type="SUPFAM" id="SSF53474">
    <property type="entry name" value="alpha/beta-Hydrolases"/>
    <property type="match status" value="1"/>
</dbReference>
<evidence type="ECO:0000256" key="1">
    <source>
        <dbReference type="ARBA" id="ARBA00022801"/>
    </source>
</evidence>
<keyword evidence="1" id="KW-0378">Hydrolase</keyword>
<dbReference type="GO" id="GO:0016787">
    <property type="term" value="F:hydrolase activity"/>
    <property type="evidence" value="ECO:0007669"/>
    <property type="project" value="UniProtKB-KW"/>
</dbReference>
<organism evidence="2 3">
    <name type="scientific">Hoyosella altamirensis</name>
    <dbReference type="NCBI Taxonomy" id="616997"/>
    <lineage>
        <taxon>Bacteria</taxon>
        <taxon>Bacillati</taxon>
        <taxon>Actinomycetota</taxon>
        <taxon>Actinomycetes</taxon>
        <taxon>Mycobacteriales</taxon>
        <taxon>Hoyosellaceae</taxon>
        <taxon>Hoyosella</taxon>
    </lineage>
</organism>
<dbReference type="Pfam" id="PF01083">
    <property type="entry name" value="Cutinase"/>
    <property type="match status" value="1"/>
</dbReference>
<dbReference type="SMART" id="SM01110">
    <property type="entry name" value="Cutinase"/>
    <property type="match status" value="1"/>
</dbReference>